<dbReference type="GO" id="GO:0000502">
    <property type="term" value="C:proteasome complex"/>
    <property type="evidence" value="ECO:0007669"/>
    <property type="project" value="UniProtKB-KW"/>
</dbReference>
<reference evidence="2" key="1">
    <citation type="journal article" date="2020" name="Stud. Mycol.">
        <title>101 Dothideomycetes genomes: a test case for predicting lifestyles and emergence of pathogens.</title>
        <authorList>
            <person name="Haridas S."/>
            <person name="Albert R."/>
            <person name="Binder M."/>
            <person name="Bloem J."/>
            <person name="Labutti K."/>
            <person name="Salamov A."/>
            <person name="Andreopoulos B."/>
            <person name="Baker S."/>
            <person name="Barry K."/>
            <person name="Bills G."/>
            <person name="Bluhm B."/>
            <person name="Cannon C."/>
            <person name="Castanera R."/>
            <person name="Culley D."/>
            <person name="Daum C."/>
            <person name="Ezra D."/>
            <person name="Gonzalez J."/>
            <person name="Henrissat B."/>
            <person name="Kuo A."/>
            <person name="Liang C."/>
            <person name="Lipzen A."/>
            <person name="Lutzoni F."/>
            <person name="Magnuson J."/>
            <person name="Mondo S."/>
            <person name="Nolan M."/>
            <person name="Ohm R."/>
            <person name="Pangilinan J."/>
            <person name="Park H.-J."/>
            <person name="Ramirez L."/>
            <person name="Alfaro M."/>
            <person name="Sun H."/>
            <person name="Tritt A."/>
            <person name="Yoshinaga Y."/>
            <person name="Zwiers L.-H."/>
            <person name="Turgeon B."/>
            <person name="Goodwin S."/>
            <person name="Spatafora J."/>
            <person name="Crous P."/>
            <person name="Grigoriev I."/>
        </authorList>
    </citation>
    <scope>NUCLEOTIDE SEQUENCE</scope>
    <source>
        <strain evidence="2">CBS 101060</strain>
    </source>
</reference>
<comment type="caution">
    <text evidence="2">The sequence shown here is derived from an EMBL/GenBank/DDBJ whole genome shotgun (WGS) entry which is preliminary data.</text>
</comment>
<dbReference type="InterPro" id="IPR003593">
    <property type="entry name" value="AAA+_ATPase"/>
</dbReference>
<evidence type="ECO:0000313" key="2">
    <source>
        <dbReference type="EMBL" id="KAF2837288.1"/>
    </source>
</evidence>
<dbReference type="InterPro" id="IPR050168">
    <property type="entry name" value="AAA_ATPase_domain"/>
</dbReference>
<organism evidence="2 3">
    <name type="scientific">Patellaria atrata CBS 101060</name>
    <dbReference type="NCBI Taxonomy" id="1346257"/>
    <lineage>
        <taxon>Eukaryota</taxon>
        <taxon>Fungi</taxon>
        <taxon>Dikarya</taxon>
        <taxon>Ascomycota</taxon>
        <taxon>Pezizomycotina</taxon>
        <taxon>Dothideomycetes</taxon>
        <taxon>Dothideomycetes incertae sedis</taxon>
        <taxon>Patellariales</taxon>
        <taxon>Patellariaceae</taxon>
        <taxon>Patellaria</taxon>
    </lineage>
</organism>
<dbReference type="CDD" id="cd19481">
    <property type="entry name" value="RecA-like_protease"/>
    <property type="match status" value="1"/>
</dbReference>
<keyword evidence="2" id="KW-0647">Proteasome</keyword>
<dbReference type="SMART" id="SM00382">
    <property type="entry name" value="AAA"/>
    <property type="match status" value="1"/>
</dbReference>
<sequence>MSTNEHTESNYEVFSVYKNRAGGPTHFSESVAMAQVRRTHEDYHVTRVSPAAFDLLGFAAAGNATAKLEVDGEYFDAVRSYKSANKSSLRKSPPATLTDVVKFGRYSYSWNNFDFIVYQIECNEGGMRSACPFFFVLAQRSAAPIENGHSLLTDSLLLEVGNWSTQLHEEVYVFDNGRWMKNHELWQSVEGSSWDEVILDNAMKAKLIEDVHGFFDSKELYKQFSVPWKRGIIMHGVPGNGKTVSIKALMSSLQSRPTPIPSLYVKSLDNSNGPQYAIRAIFNLARSVSPCLLIFEDLDSLVTDKSRSYFLNEVDGLESNDGILMIGSTNHLDKLDASITKRPSRFDRKYHYRLPGDAERKAYAEFWHRKILDNPMVDFPEDMCAVIAQFTAGFSFAYLKELFMMSLLIIARGGGDLLNDEFQIGESKATSEKGTERVIKSVEEGIDKLVHNKSSLPDVDVPDHLRDNILLNVLMVQAKALLAEMDNTKVDEWPSGKPPANSGMTLAQLRRPMRMVRAENVQAINVP</sequence>
<evidence type="ECO:0000313" key="3">
    <source>
        <dbReference type="Proteomes" id="UP000799429"/>
    </source>
</evidence>
<dbReference type="GO" id="GO:0016887">
    <property type="term" value="F:ATP hydrolysis activity"/>
    <property type="evidence" value="ECO:0007669"/>
    <property type="project" value="InterPro"/>
</dbReference>
<dbReference type="GO" id="GO:1990275">
    <property type="term" value="F:preribosome binding"/>
    <property type="evidence" value="ECO:0007669"/>
    <property type="project" value="TreeGrafter"/>
</dbReference>
<name>A0A9P4S914_9PEZI</name>
<dbReference type="OrthoDB" id="2115716at2759"/>
<accession>A0A9P4S914</accession>
<dbReference type="AlphaFoldDB" id="A0A9P4S914"/>
<dbReference type="InterPro" id="IPR027417">
    <property type="entry name" value="P-loop_NTPase"/>
</dbReference>
<protein>
    <submittedName>
        <fullName evidence="2">Proteasome-activating nucleotidase</fullName>
    </submittedName>
</protein>
<evidence type="ECO:0000259" key="1">
    <source>
        <dbReference type="SMART" id="SM00382"/>
    </source>
</evidence>
<dbReference type="GO" id="GO:0005634">
    <property type="term" value="C:nucleus"/>
    <property type="evidence" value="ECO:0007669"/>
    <property type="project" value="TreeGrafter"/>
</dbReference>
<dbReference type="EMBL" id="MU006100">
    <property type="protein sequence ID" value="KAF2837288.1"/>
    <property type="molecule type" value="Genomic_DNA"/>
</dbReference>
<gene>
    <name evidence="2" type="ORF">M501DRAFT_1006785</name>
</gene>
<proteinExistence type="predicted"/>
<dbReference type="GO" id="GO:0003723">
    <property type="term" value="F:RNA binding"/>
    <property type="evidence" value="ECO:0007669"/>
    <property type="project" value="TreeGrafter"/>
</dbReference>
<dbReference type="SUPFAM" id="SSF52540">
    <property type="entry name" value="P-loop containing nucleoside triphosphate hydrolases"/>
    <property type="match status" value="1"/>
</dbReference>
<dbReference type="GO" id="GO:0005524">
    <property type="term" value="F:ATP binding"/>
    <property type="evidence" value="ECO:0007669"/>
    <property type="project" value="InterPro"/>
</dbReference>
<dbReference type="Proteomes" id="UP000799429">
    <property type="component" value="Unassembled WGS sequence"/>
</dbReference>
<feature type="domain" description="AAA+ ATPase" evidence="1">
    <location>
        <begin position="228"/>
        <end position="356"/>
    </location>
</feature>
<keyword evidence="3" id="KW-1185">Reference proteome</keyword>
<dbReference type="Pfam" id="PF00004">
    <property type="entry name" value="AAA"/>
    <property type="match status" value="1"/>
</dbReference>
<dbReference type="PANTHER" id="PTHR23077:SF132">
    <property type="entry name" value="ATP-DEPENDENT ZN PROTEASE"/>
    <property type="match status" value="1"/>
</dbReference>
<dbReference type="PANTHER" id="PTHR23077">
    <property type="entry name" value="AAA-FAMILY ATPASE"/>
    <property type="match status" value="1"/>
</dbReference>
<dbReference type="Gene3D" id="3.40.50.300">
    <property type="entry name" value="P-loop containing nucleotide triphosphate hydrolases"/>
    <property type="match status" value="1"/>
</dbReference>
<dbReference type="GO" id="GO:0042254">
    <property type="term" value="P:ribosome biogenesis"/>
    <property type="evidence" value="ECO:0007669"/>
    <property type="project" value="TreeGrafter"/>
</dbReference>
<dbReference type="InterPro" id="IPR003959">
    <property type="entry name" value="ATPase_AAA_core"/>
</dbReference>